<evidence type="ECO:0000313" key="1">
    <source>
        <dbReference type="EMBL" id="MCR0981830.1"/>
    </source>
</evidence>
<organism evidence="1 2">
    <name type="scientific">Roseomonas populi</name>
    <dbReference type="NCBI Taxonomy" id="3121582"/>
    <lineage>
        <taxon>Bacteria</taxon>
        <taxon>Pseudomonadati</taxon>
        <taxon>Pseudomonadota</taxon>
        <taxon>Alphaproteobacteria</taxon>
        <taxon>Acetobacterales</taxon>
        <taxon>Roseomonadaceae</taxon>
        <taxon>Roseomonas</taxon>
    </lineage>
</organism>
<name>A0ABT1X171_9PROT</name>
<evidence type="ECO:0000313" key="2">
    <source>
        <dbReference type="Proteomes" id="UP001524642"/>
    </source>
</evidence>
<dbReference type="RefSeq" id="WP_257715492.1">
    <property type="nucleotide sequence ID" value="NZ_JANJOU010000003.1"/>
</dbReference>
<accession>A0ABT1X171</accession>
<keyword evidence="2" id="KW-1185">Reference proteome</keyword>
<sequence>MTDYLDLRWHGPARRMNAALAALPPAAVQAGPRVLDGIAYVLRRESEARPLPDGLEVTGAELSAAIVGVIA</sequence>
<dbReference type="Proteomes" id="UP001524642">
    <property type="component" value="Unassembled WGS sequence"/>
</dbReference>
<proteinExistence type="predicted"/>
<dbReference type="EMBL" id="JANJOU010000003">
    <property type="protein sequence ID" value="MCR0981830.1"/>
    <property type="molecule type" value="Genomic_DNA"/>
</dbReference>
<protein>
    <submittedName>
        <fullName evidence="1">Uncharacterized protein</fullName>
    </submittedName>
</protein>
<reference evidence="1 2" key="1">
    <citation type="submission" date="2022-06" db="EMBL/GenBank/DDBJ databases">
        <title>Roseomonas CN29.</title>
        <authorList>
            <person name="Cheng Y."/>
            <person name="He X."/>
        </authorList>
    </citation>
    <scope>NUCLEOTIDE SEQUENCE [LARGE SCALE GENOMIC DNA]</scope>
    <source>
        <strain evidence="1 2">CN29</strain>
    </source>
</reference>
<gene>
    <name evidence="1" type="ORF">NRP21_07185</name>
</gene>
<comment type="caution">
    <text evidence="1">The sequence shown here is derived from an EMBL/GenBank/DDBJ whole genome shotgun (WGS) entry which is preliminary data.</text>
</comment>